<reference evidence="2 3" key="1">
    <citation type="journal article" date="2018" name="Front. Microbiol.">
        <title>Prospects for Fungal Bioremediation of Acidic Radioactive Waste Sites: Characterization and Genome Sequence of Rhodotorula taiwanensis MD1149.</title>
        <authorList>
            <person name="Tkavc R."/>
            <person name="Matrosova V.Y."/>
            <person name="Grichenko O.E."/>
            <person name="Gostincar C."/>
            <person name="Volpe R.P."/>
            <person name="Klimenkova P."/>
            <person name="Gaidamakova E.K."/>
            <person name="Zhou C.E."/>
            <person name="Stewart B.J."/>
            <person name="Lyman M.G."/>
            <person name="Malfatti S.A."/>
            <person name="Rubinfeld B."/>
            <person name="Courtot M."/>
            <person name="Singh J."/>
            <person name="Dalgard C.L."/>
            <person name="Hamilton T."/>
            <person name="Frey K.G."/>
            <person name="Gunde-Cimerman N."/>
            <person name="Dugan L."/>
            <person name="Daly M.J."/>
        </authorList>
    </citation>
    <scope>NUCLEOTIDE SEQUENCE [LARGE SCALE GENOMIC DNA]</scope>
    <source>
        <strain evidence="2 3">MD1149</strain>
    </source>
</reference>
<dbReference type="EMBL" id="PJQD01000085">
    <property type="protein sequence ID" value="POY71295.1"/>
    <property type="molecule type" value="Genomic_DNA"/>
</dbReference>
<comment type="caution">
    <text evidence="2">The sequence shown here is derived from an EMBL/GenBank/DDBJ whole genome shotgun (WGS) entry which is preliminary data.</text>
</comment>
<sequence>MSASIDPVCEDLCFGILDQLPSRSLIQLRSTSRVFASLVDEILRRRFLAIIATGTHELVVESCPPYATRAADQFPLVFSHFASGVGNACSGDIALMRTKGGEEDNAHFLPLDDGEVFANNHLAIHLRQCGVTTLEDDFELPTTRLARPLQPRTFDFLNSIRIATSLDRFFRSWFIDPVCEPDWSTAWSPSAPSTPTSSPESTPWTSREGSPSPFFEAAGSFEKRPTRSRRIRTNQSATSALSGAHIECVQVPASAADYDHPDSFFYSPIAGTSPPGSRFHSSPTSTPRVYEYYFKSIEMDVGKVVVAAEENFPTTIYPKPGRAAASSAPYIFML</sequence>
<evidence type="ECO:0000313" key="3">
    <source>
        <dbReference type="Proteomes" id="UP000237144"/>
    </source>
</evidence>
<keyword evidence="3" id="KW-1185">Reference proteome</keyword>
<organism evidence="2 3">
    <name type="scientific">Rhodotorula taiwanensis</name>
    <dbReference type="NCBI Taxonomy" id="741276"/>
    <lineage>
        <taxon>Eukaryota</taxon>
        <taxon>Fungi</taxon>
        <taxon>Dikarya</taxon>
        <taxon>Basidiomycota</taxon>
        <taxon>Pucciniomycotina</taxon>
        <taxon>Microbotryomycetes</taxon>
        <taxon>Sporidiobolales</taxon>
        <taxon>Sporidiobolaceae</taxon>
        <taxon>Rhodotorula</taxon>
    </lineage>
</organism>
<dbReference type="AlphaFoldDB" id="A0A2S5B3H7"/>
<accession>A0A2S5B3H7</accession>
<evidence type="ECO:0000313" key="2">
    <source>
        <dbReference type="EMBL" id="POY71295.1"/>
    </source>
</evidence>
<gene>
    <name evidence="2" type="ORF">BMF94_5607</name>
</gene>
<dbReference type="OrthoDB" id="2528292at2759"/>
<proteinExistence type="predicted"/>
<feature type="region of interest" description="Disordered" evidence="1">
    <location>
        <begin position="185"/>
        <end position="232"/>
    </location>
</feature>
<feature type="compositionally biased region" description="Low complexity" evidence="1">
    <location>
        <begin position="185"/>
        <end position="206"/>
    </location>
</feature>
<evidence type="ECO:0000256" key="1">
    <source>
        <dbReference type="SAM" id="MobiDB-lite"/>
    </source>
</evidence>
<protein>
    <recommendedName>
        <fullName evidence="4">F-box domain-containing protein</fullName>
    </recommendedName>
</protein>
<evidence type="ECO:0008006" key="4">
    <source>
        <dbReference type="Google" id="ProtNLM"/>
    </source>
</evidence>
<name>A0A2S5B3H7_9BASI</name>
<dbReference type="Proteomes" id="UP000237144">
    <property type="component" value="Unassembled WGS sequence"/>
</dbReference>